<proteinExistence type="predicted"/>
<reference evidence="2 3" key="1">
    <citation type="submission" date="2016-06" db="EMBL/GenBank/DDBJ databases">
        <authorList>
            <consortium name="Pathogen Informatics"/>
        </authorList>
    </citation>
    <scope>NUCLEOTIDE SEQUENCE [LARGE SCALE GENOMIC DNA]</scope>
    <source>
        <strain evidence="2">PowCR01</strain>
    </source>
</reference>
<evidence type="ECO:0000313" key="2">
    <source>
        <dbReference type="EMBL" id="SBT82623.1"/>
    </source>
</evidence>
<feature type="region of interest" description="Disordered" evidence="1">
    <location>
        <begin position="1"/>
        <end position="55"/>
    </location>
</feature>
<dbReference type="EMBL" id="LT594518">
    <property type="protein sequence ID" value="SBT82623.1"/>
    <property type="molecule type" value="Genomic_DNA"/>
</dbReference>
<name>A0A1C3L5I6_PLAOA</name>
<dbReference type="Pfam" id="PF07046">
    <property type="entry name" value="CRA_rpt"/>
    <property type="match status" value="1"/>
</dbReference>
<dbReference type="AlphaFoldDB" id="A0A1C3L5I6"/>
<dbReference type="InterPro" id="IPR009761">
    <property type="entry name" value="CRA_rpt"/>
</dbReference>
<protein>
    <submittedName>
        <fullName evidence="2">Cytoplasmic repetitive antigen (CRA) like repeat, putative</fullName>
    </submittedName>
</protein>
<dbReference type="Proteomes" id="UP000243200">
    <property type="component" value="Chromosome 14"/>
</dbReference>
<evidence type="ECO:0000256" key="1">
    <source>
        <dbReference type="SAM" id="MobiDB-lite"/>
    </source>
</evidence>
<evidence type="ECO:0000313" key="3">
    <source>
        <dbReference type="Proteomes" id="UP000243200"/>
    </source>
</evidence>
<accession>A0A1C3L5I6</accession>
<gene>
    <name evidence="2" type="primary">PowCR01_140049200</name>
    <name evidence="2" type="ORF">POWCR01_140049200</name>
</gene>
<organism evidence="2 3">
    <name type="scientific">Plasmodium ovale</name>
    <name type="common">malaria parasite P. ovale</name>
    <dbReference type="NCBI Taxonomy" id="36330"/>
    <lineage>
        <taxon>Eukaryota</taxon>
        <taxon>Sar</taxon>
        <taxon>Alveolata</taxon>
        <taxon>Apicomplexa</taxon>
        <taxon>Aconoidasida</taxon>
        <taxon>Haemosporida</taxon>
        <taxon>Plasmodiidae</taxon>
        <taxon>Plasmodium</taxon>
        <taxon>Plasmodium (Plasmodium)</taxon>
    </lineage>
</organism>
<feature type="compositionally biased region" description="Basic and acidic residues" evidence="1">
    <location>
        <begin position="9"/>
        <end position="41"/>
    </location>
</feature>
<sequence>MEETGETGETEKRRNGETGETGETEKRRNGETGETGETEKRRNGRNGETGENKNTLSYLQCSYFYSCVSLTAKRVNMSSHRYG</sequence>
<dbReference type="VEuPathDB" id="PlasmoDB:POWCR01_140049200"/>